<dbReference type="SUPFAM" id="SSF46689">
    <property type="entry name" value="Homeodomain-like"/>
    <property type="match status" value="1"/>
</dbReference>
<gene>
    <name evidence="5" type="ORF">FHR96_000654</name>
</gene>
<dbReference type="Pfam" id="PF20240">
    <property type="entry name" value="DUF6597"/>
    <property type="match status" value="1"/>
</dbReference>
<accession>A0A7W5BVB1</accession>
<organism evidence="5 6">
    <name type="scientific">Halomonas organivorans</name>
    <dbReference type="NCBI Taxonomy" id="257772"/>
    <lineage>
        <taxon>Bacteria</taxon>
        <taxon>Pseudomonadati</taxon>
        <taxon>Pseudomonadota</taxon>
        <taxon>Gammaproteobacteria</taxon>
        <taxon>Oceanospirillales</taxon>
        <taxon>Halomonadaceae</taxon>
        <taxon>Halomonas</taxon>
    </lineage>
</organism>
<keyword evidence="1" id="KW-0805">Transcription regulation</keyword>
<dbReference type="SMART" id="SM00342">
    <property type="entry name" value="HTH_ARAC"/>
    <property type="match status" value="1"/>
</dbReference>
<dbReference type="InterPro" id="IPR050204">
    <property type="entry name" value="AraC_XylS_family_regulators"/>
</dbReference>
<dbReference type="InterPro" id="IPR018062">
    <property type="entry name" value="HTH_AraC-typ_CS"/>
</dbReference>
<dbReference type="InterPro" id="IPR020449">
    <property type="entry name" value="Tscrpt_reg_AraC-type_HTH"/>
</dbReference>
<dbReference type="Proteomes" id="UP000525987">
    <property type="component" value="Unassembled WGS sequence"/>
</dbReference>
<keyword evidence="2 5" id="KW-0238">DNA-binding</keyword>
<dbReference type="EMBL" id="JACHXM010000002">
    <property type="protein sequence ID" value="MBB3139807.1"/>
    <property type="molecule type" value="Genomic_DNA"/>
</dbReference>
<keyword evidence="6" id="KW-1185">Reference proteome</keyword>
<dbReference type="AlphaFoldDB" id="A0A7W5BVB1"/>
<evidence type="ECO:0000256" key="2">
    <source>
        <dbReference type="ARBA" id="ARBA00023125"/>
    </source>
</evidence>
<sequence>MVAFHTYRPSPALAPHVQCYWHLCHEGDASPPRFMHPDAGSGLIFTLAGALALDGEAMEMATLVCGPAMRSARVEFIGPLEAFGIRFHPGHGYPFFGMPLPELGGHRDLSLLPRSLQTFEALQERMAEVRGTDERIALIEASLLRRLGHCRTWHHPDLAQLLGMIERHRGTLPLSRLMAHSGIGQRQLERLFSTQVGFTPKQFSRLQRIGYARELVKSDMEASMTDIAYRTGFADQAHFTHEFRRVMGITPGAYHAKWLAMTMG</sequence>
<dbReference type="GO" id="GO:0043565">
    <property type="term" value="F:sequence-specific DNA binding"/>
    <property type="evidence" value="ECO:0007669"/>
    <property type="project" value="InterPro"/>
</dbReference>
<comment type="caution">
    <text evidence="5">The sequence shown here is derived from an EMBL/GenBank/DDBJ whole genome shotgun (WGS) entry which is preliminary data.</text>
</comment>
<evidence type="ECO:0000313" key="6">
    <source>
        <dbReference type="Proteomes" id="UP000525987"/>
    </source>
</evidence>
<dbReference type="InterPro" id="IPR046532">
    <property type="entry name" value="DUF6597"/>
</dbReference>
<dbReference type="PROSITE" id="PS00041">
    <property type="entry name" value="HTH_ARAC_FAMILY_1"/>
    <property type="match status" value="1"/>
</dbReference>
<evidence type="ECO:0000313" key="5">
    <source>
        <dbReference type="EMBL" id="MBB3139807.1"/>
    </source>
</evidence>
<dbReference type="PANTHER" id="PTHR46796">
    <property type="entry name" value="HTH-TYPE TRANSCRIPTIONAL ACTIVATOR RHAS-RELATED"/>
    <property type="match status" value="1"/>
</dbReference>
<keyword evidence="3" id="KW-0804">Transcription</keyword>
<name>A0A7W5BVB1_9GAMM</name>
<dbReference type="PANTHER" id="PTHR46796:SF13">
    <property type="entry name" value="HTH-TYPE TRANSCRIPTIONAL ACTIVATOR RHAS"/>
    <property type="match status" value="1"/>
</dbReference>
<dbReference type="GO" id="GO:0003700">
    <property type="term" value="F:DNA-binding transcription factor activity"/>
    <property type="evidence" value="ECO:0007669"/>
    <property type="project" value="InterPro"/>
</dbReference>
<proteinExistence type="predicted"/>
<evidence type="ECO:0000259" key="4">
    <source>
        <dbReference type="PROSITE" id="PS01124"/>
    </source>
</evidence>
<evidence type="ECO:0000256" key="3">
    <source>
        <dbReference type="ARBA" id="ARBA00023163"/>
    </source>
</evidence>
<dbReference type="InterPro" id="IPR009057">
    <property type="entry name" value="Homeodomain-like_sf"/>
</dbReference>
<dbReference type="PROSITE" id="PS01124">
    <property type="entry name" value="HTH_ARAC_FAMILY_2"/>
    <property type="match status" value="1"/>
</dbReference>
<dbReference type="PRINTS" id="PR00032">
    <property type="entry name" value="HTHARAC"/>
</dbReference>
<dbReference type="Gene3D" id="1.10.10.60">
    <property type="entry name" value="Homeodomain-like"/>
    <property type="match status" value="1"/>
</dbReference>
<dbReference type="RefSeq" id="WP_183386227.1">
    <property type="nucleotide sequence ID" value="NZ_JACHXM010000002.1"/>
</dbReference>
<feature type="domain" description="HTH araC/xylS-type" evidence="4">
    <location>
        <begin position="159"/>
        <end position="257"/>
    </location>
</feature>
<evidence type="ECO:0000256" key="1">
    <source>
        <dbReference type="ARBA" id="ARBA00023015"/>
    </source>
</evidence>
<dbReference type="Pfam" id="PF12833">
    <property type="entry name" value="HTH_18"/>
    <property type="match status" value="1"/>
</dbReference>
<dbReference type="InterPro" id="IPR018060">
    <property type="entry name" value="HTH_AraC"/>
</dbReference>
<protein>
    <submittedName>
        <fullName evidence="5">AraC-like DNA-binding protein</fullName>
    </submittedName>
</protein>
<reference evidence="5 6" key="1">
    <citation type="submission" date="2020-08" db="EMBL/GenBank/DDBJ databases">
        <title>Genomic Encyclopedia of Type Strains, Phase III (KMG-III): the genomes of soil and plant-associated and newly described type strains.</title>
        <authorList>
            <person name="Whitman W."/>
        </authorList>
    </citation>
    <scope>NUCLEOTIDE SEQUENCE [LARGE SCALE GENOMIC DNA]</scope>
    <source>
        <strain evidence="5 6">CECT 5995</strain>
    </source>
</reference>